<keyword evidence="3" id="KW-1185">Reference proteome</keyword>
<reference evidence="2 3" key="1">
    <citation type="journal article" date="2024" name="Nat. Commun.">
        <title>Phylogenomics reveals the evolutionary origins of lichenization in chlorophyte algae.</title>
        <authorList>
            <person name="Puginier C."/>
            <person name="Libourel C."/>
            <person name="Otte J."/>
            <person name="Skaloud P."/>
            <person name="Haon M."/>
            <person name="Grisel S."/>
            <person name="Petersen M."/>
            <person name="Berrin J.G."/>
            <person name="Delaux P.M."/>
            <person name="Dal Grande F."/>
            <person name="Keller J."/>
        </authorList>
    </citation>
    <scope>NUCLEOTIDE SEQUENCE [LARGE SCALE GENOMIC DNA]</scope>
    <source>
        <strain evidence="2 3">SAG 2036</strain>
    </source>
</reference>
<proteinExistence type="predicted"/>
<feature type="region of interest" description="Disordered" evidence="1">
    <location>
        <begin position="511"/>
        <end position="549"/>
    </location>
</feature>
<dbReference type="AlphaFoldDB" id="A0AAW1NSG7"/>
<accession>A0AAW1NSG7</accession>
<feature type="compositionally biased region" description="Basic and acidic residues" evidence="1">
    <location>
        <begin position="511"/>
        <end position="523"/>
    </location>
</feature>
<sequence>MEVAATFSEDWISQRAAYRSFSSAIREFVHNSRCIGTRYNAQNQWTDLHLVEVRPEFNSKDAELWPCLSFLDDGASMSSAQLEQAVNLHPASGKDSCISQYGEGMKMAAFHLKTLGKGAIFFFARTPTERTVALLGGLLDRAAQDSLFRPVRTLTRSRTHVGYGGNIRSPYDTFNDFCKVFDDMDSKTGTDHSFMIQIWHPKGLDPANPKRPAMHLAMASPTDAEPTIMLRDAQGLDQPLRDIKARYFLPPGQDLRTAEFYASKHQMLAQHGPHQRMRMHVQGLAVEDGDVERSSHPWCRALQAAGPEALSRVVAIGQGEHAGKLQLLSLPQSEALRSLSTTAAGCGIIVIGHGSDHTLNLDPCLPDQLQVLQQMYGSVKMESRGAVRNQNLWDTLSGLCGGEEALSAVISQNRFMSACRSNNEPGLRFLNAICLRPYLAIAIPGQRSDITHDPSKIDLTLAPEFAAAVARAIVEIAAEVHLPKVSPPVCSGSPGSTQKRKLLPLLDAGEDKKARKAAVKPEEPAQLQSGQRRTQRANALGKPGAPEAVRFKQLKVEEPRRVSLAASSTAGRQAPTSKKQFKEGAQEYKDKLGAEYMRMDKLIQEGLDEPGSSSLEGPAELREAITAFSKKARRWPGA</sequence>
<evidence type="ECO:0000313" key="3">
    <source>
        <dbReference type="Proteomes" id="UP001465755"/>
    </source>
</evidence>
<name>A0AAW1NSG7_9CHLO</name>
<evidence type="ECO:0000313" key="2">
    <source>
        <dbReference type="EMBL" id="KAK9792749.1"/>
    </source>
</evidence>
<evidence type="ECO:0000256" key="1">
    <source>
        <dbReference type="SAM" id="MobiDB-lite"/>
    </source>
</evidence>
<gene>
    <name evidence="2" type="ORF">WJX73_005948</name>
</gene>
<dbReference type="Proteomes" id="UP001465755">
    <property type="component" value="Unassembled WGS sequence"/>
</dbReference>
<dbReference type="EMBL" id="JALJOQ010000158">
    <property type="protein sequence ID" value="KAK9792749.1"/>
    <property type="molecule type" value="Genomic_DNA"/>
</dbReference>
<protein>
    <submittedName>
        <fullName evidence="2">Uncharacterized protein</fullName>
    </submittedName>
</protein>
<organism evidence="2 3">
    <name type="scientific">Symbiochloris irregularis</name>
    <dbReference type="NCBI Taxonomy" id="706552"/>
    <lineage>
        <taxon>Eukaryota</taxon>
        <taxon>Viridiplantae</taxon>
        <taxon>Chlorophyta</taxon>
        <taxon>core chlorophytes</taxon>
        <taxon>Trebouxiophyceae</taxon>
        <taxon>Trebouxiales</taxon>
        <taxon>Trebouxiaceae</taxon>
        <taxon>Symbiochloris</taxon>
    </lineage>
</organism>
<feature type="compositionally biased region" description="Polar residues" evidence="1">
    <location>
        <begin position="565"/>
        <end position="578"/>
    </location>
</feature>
<feature type="region of interest" description="Disordered" evidence="1">
    <location>
        <begin position="562"/>
        <end position="584"/>
    </location>
</feature>
<comment type="caution">
    <text evidence="2">The sequence shown here is derived from an EMBL/GenBank/DDBJ whole genome shotgun (WGS) entry which is preliminary data.</text>
</comment>